<dbReference type="PROSITE" id="PS50104">
    <property type="entry name" value="TIR"/>
    <property type="match status" value="1"/>
</dbReference>
<reference evidence="5 6" key="1">
    <citation type="submission" date="2020-01" db="EMBL/GenBank/DDBJ databases">
        <title>Genome sequence of Arachis hypogaea, cultivar Shitouqi.</title>
        <authorList>
            <person name="Zhuang W."/>
            <person name="Chen H."/>
            <person name="Varshney R."/>
            <person name="Wang D."/>
            <person name="Ming R."/>
        </authorList>
    </citation>
    <scope>NUCLEOTIDE SEQUENCE [LARGE SCALE GENOMIC DNA]</scope>
    <source>
        <tissue evidence="5">Young leaf</tissue>
    </source>
</reference>
<dbReference type="GO" id="GO:0007165">
    <property type="term" value="P:signal transduction"/>
    <property type="evidence" value="ECO:0007669"/>
    <property type="project" value="InterPro"/>
</dbReference>
<dbReference type="InterPro" id="IPR042197">
    <property type="entry name" value="Apaf_helical"/>
</dbReference>
<dbReference type="PANTHER" id="PTHR11017">
    <property type="entry name" value="LEUCINE-RICH REPEAT-CONTAINING PROTEIN"/>
    <property type="match status" value="1"/>
</dbReference>
<keyword evidence="1" id="KW-0433">Leucine-rich repeat</keyword>
<dbReference type="InterPro" id="IPR027417">
    <property type="entry name" value="P-loop_NTPase"/>
</dbReference>
<keyword evidence="3" id="KW-0520">NAD</keyword>
<evidence type="ECO:0000313" key="5">
    <source>
        <dbReference type="EMBL" id="QHN76220.1"/>
    </source>
</evidence>
<evidence type="ECO:0000256" key="1">
    <source>
        <dbReference type="ARBA" id="ARBA00022614"/>
    </source>
</evidence>
<dbReference type="PANTHER" id="PTHR11017:SF512">
    <property type="entry name" value="ADP-RIBOSYL CYCLASE_CYCLIC ADP-RIBOSE HYDROLASE"/>
    <property type="match status" value="1"/>
</dbReference>
<evidence type="ECO:0000259" key="4">
    <source>
        <dbReference type="PROSITE" id="PS50104"/>
    </source>
</evidence>
<dbReference type="FunFam" id="3.40.50.10140:FF:000007">
    <property type="entry name" value="Disease resistance protein (TIR-NBS-LRR class)"/>
    <property type="match status" value="1"/>
</dbReference>
<gene>
    <name evidence="5" type="ORF">DS421_19g641980</name>
</gene>
<dbReference type="Pfam" id="PF23282">
    <property type="entry name" value="WHD_ROQ1"/>
    <property type="match status" value="1"/>
</dbReference>
<dbReference type="GO" id="GO:0006952">
    <property type="term" value="P:defense response"/>
    <property type="evidence" value="ECO:0007669"/>
    <property type="project" value="InterPro"/>
</dbReference>
<accession>A0A6B9V461</accession>
<dbReference type="InterPro" id="IPR002182">
    <property type="entry name" value="NB-ARC"/>
</dbReference>
<sequence length="1086" mass="123996">MVFVDPYYSSSSLISDDLKKYDVFISFRGEDTRENFTSHLHAALRRNQIETYIDNRLEKGEEVWTSLVQAIKDSIVLLVIFSENYASSTWCLNEIVEIMECHNKNGGQHVIPVFYRVDPSHVRRQKGSYHAAFAMHEKSSKHSHEMLEKWKDALLQAANLSGFDSRTYRTESDLIENIIQMIVQKLDHKYTSELRSPFIYDQNYACIESVLTHSRGIKTIGIWGMGGIGKTTIAAAIFQEFSPKYQGCCFLANVREESSRHGLNYIFNRLLSELLHEHVHITTPKIVSSAIIRRLRRKKVFIVLDDVNTSELLENLLGVGQDYLGLGSKVIVTTRDKHVLLSRSVDHIHEVTEMNEENSLKLFSLNAFNKIHPPENGGYWDLSKRALAYARGNPLALKVLGSFLHSKTEKEWDNALTKLKRIPNADIQKVLRLSFNELDDTEKDIFLDIACFFKGQEKEKVAMILNECGFYADIGIRNLLDKALISIATNQSIQMHDLIQEMGHKIVCEESLKNPGKRSRVWQPDEVCDILKNDKGSTTIETIYLDLTQQTEICISSNAFRKMPNLSKLVELSMPYSDVEKLWDGPQLCTDAKNLKSLSSNNCSSSLRAVVAYDCPNLQEFSIPISKNQSNIHVHLRSTALKQLPSSIVHLQDLTNFSFPISDLLMDLPEKYTNQIMLSDPISHKSDPVATLRTILPSPIFRYLKQLKFDGCQSLTELSDSISLLSSLLFIILHNTNIMTFPESIKTLPRLKIVIICHCERLQLLPALPPSVHDFKAWDCKSLRTVSSSTEQLQRQHGTTFMFLNCVKLDEESYFTILKDAIIRMEIRAKAQQLSPRLEESRNEECTVVDDGDGYVSEHNPNVGKVCYFLPVRGRKLDDLFHHCSSQNSISIQLPLSSNFFGFLFYLVVPPIQPCNMGEVFEIRFGFECYLETSWGERTHIASSSSIEWHCDFRPGLEMNVLSDHVLLWYDSQCCKQIMEIIGGRNVIDDDKNTNLAVTFFACLPNKEEVAIKACGIRWIYTNMEKESRGCRFKRSREVFESEAIASPNEENGLEWIELVPPAKKFKQNVLEASSILEVESIENLR</sequence>
<dbReference type="InterPro" id="IPR044974">
    <property type="entry name" value="Disease_R_plants"/>
</dbReference>
<dbReference type="SMART" id="SM00255">
    <property type="entry name" value="TIR"/>
    <property type="match status" value="1"/>
</dbReference>
<dbReference type="GO" id="GO:0043531">
    <property type="term" value="F:ADP binding"/>
    <property type="evidence" value="ECO:0007669"/>
    <property type="project" value="InterPro"/>
</dbReference>
<dbReference type="Gene3D" id="3.40.50.300">
    <property type="entry name" value="P-loop containing nucleotide triphosphate hydrolases"/>
    <property type="match status" value="1"/>
</dbReference>
<dbReference type="SUPFAM" id="SSF52540">
    <property type="entry name" value="P-loop containing nucleoside triphosphate hydrolases"/>
    <property type="match status" value="1"/>
</dbReference>
<dbReference type="InterPro" id="IPR000157">
    <property type="entry name" value="TIR_dom"/>
</dbReference>
<proteinExistence type="predicted"/>
<dbReference type="InterPro" id="IPR032675">
    <property type="entry name" value="LRR_dom_sf"/>
</dbReference>
<evidence type="ECO:0000256" key="2">
    <source>
        <dbReference type="ARBA" id="ARBA00022737"/>
    </source>
</evidence>
<feature type="domain" description="TIR" evidence="4">
    <location>
        <begin position="19"/>
        <end position="186"/>
    </location>
</feature>
<dbReference type="SUPFAM" id="SSF52058">
    <property type="entry name" value="L domain-like"/>
    <property type="match status" value="1"/>
</dbReference>
<dbReference type="InterPro" id="IPR058192">
    <property type="entry name" value="WHD_ROQ1-like"/>
</dbReference>
<dbReference type="AlphaFoldDB" id="A0A6B9V461"/>
<dbReference type="InterPro" id="IPR035897">
    <property type="entry name" value="Toll_tir_struct_dom_sf"/>
</dbReference>
<dbReference type="InterPro" id="IPR011713">
    <property type="entry name" value="Leu-rich_rpt_3"/>
</dbReference>
<protein>
    <submittedName>
        <fullName evidence="5">TMV resistance protein N</fullName>
    </submittedName>
</protein>
<dbReference type="Pfam" id="PF00931">
    <property type="entry name" value="NB-ARC"/>
    <property type="match status" value="1"/>
</dbReference>
<keyword evidence="2" id="KW-0677">Repeat</keyword>
<dbReference type="Gene3D" id="3.80.10.10">
    <property type="entry name" value="Ribonuclease Inhibitor"/>
    <property type="match status" value="1"/>
</dbReference>
<dbReference type="Gene3D" id="3.40.50.10140">
    <property type="entry name" value="Toll/interleukin-1 receptor homology (TIR) domain"/>
    <property type="match status" value="1"/>
</dbReference>
<dbReference type="SUPFAM" id="SSF52200">
    <property type="entry name" value="Toll/Interleukin receptor TIR domain"/>
    <property type="match status" value="1"/>
</dbReference>
<dbReference type="PRINTS" id="PR00364">
    <property type="entry name" value="DISEASERSIST"/>
</dbReference>
<evidence type="ECO:0000256" key="3">
    <source>
        <dbReference type="ARBA" id="ARBA00023027"/>
    </source>
</evidence>
<dbReference type="Proteomes" id="UP000464620">
    <property type="component" value="Chromosome B09"/>
</dbReference>
<dbReference type="EMBL" id="CP031001">
    <property type="protein sequence ID" value="QHN76220.1"/>
    <property type="molecule type" value="Genomic_DNA"/>
</dbReference>
<dbReference type="Gene3D" id="1.10.8.430">
    <property type="entry name" value="Helical domain of apoptotic protease-activating factors"/>
    <property type="match status" value="1"/>
</dbReference>
<evidence type="ECO:0000313" key="6">
    <source>
        <dbReference type="Proteomes" id="UP000464620"/>
    </source>
</evidence>
<name>A0A6B9V461_ARAHY</name>
<dbReference type="Pfam" id="PF07725">
    <property type="entry name" value="LRR_3"/>
    <property type="match status" value="1"/>
</dbReference>
<organism evidence="5 6">
    <name type="scientific">Arachis hypogaea</name>
    <name type="common">Peanut</name>
    <dbReference type="NCBI Taxonomy" id="3818"/>
    <lineage>
        <taxon>Eukaryota</taxon>
        <taxon>Viridiplantae</taxon>
        <taxon>Streptophyta</taxon>
        <taxon>Embryophyta</taxon>
        <taxon>Tracheophyta</taxon>
        <taxon>Spermatophyta</taxon>
        <taxon>Magnoliopsida</taxon>
        <taxon>eudicotyledons</taxon>
        <taxon>Gunneridae</taxon>
        <taxon>Pentapetalae</taxon>
        <taxon>rosids</taxon>
        <taxon>fabids</taxon>
        <taxon>Fabales</taxon>
        <taxon>Fabaceae</taxon>
        <taxon>Papilionoideae</taxon>
        <taxon>50 kb inversion clade</taxon>
        <taxon>dalbergioids sensu lato</taxon>
        <taxon>Dalbergieae</taxon>
        <taxon>Pterocarpus clade</taxon>
        <taxon>Arachis</taxon>
    </lineage>
</organism>
<dbReference type="Pfam" id="PF01582">
    <property type="entry name" value="TIR"/>
    <property type="match status" value="1"/>
</dbReference>